<evidence type="ECO:0000256" key="4">
    <source>
        <dbReference type="RuleBase" id="RU004003"/>
    </source>
</evidence>
<feature type="region of interest" description="Disordered" evidence="6">
    <location>
        <begin position="1"/>
        <end position="80"/>
    </location>
</feature>
<feature type="domain" description="NolW-like" evidence="8">
    <location>
        <begin position="352"/>
        <end position="438"/>
    </location>
</feature>
<comment type="similarity">
    <text evidence="4">Belongs to the bacterial secretin family.</text>
</comment>
<dbReference type="PRINTS" id="PR00811">
    <property type="entry name" value="BCTERIALGSPD"/>
</dbReference>
<dbReference type="Pfam" id="PF03958">
    <property type="entry name" value="Secretin_N"/>
    <property type="match status" value="2"/>
</dbReference>
<feature type="compositionally biased region" description="Polar residues" evidence="6">
    <location>
        <begin position="710"/>
        <end position="721"/>
    </location>
</feature>
<comment type="caution">
    <text evidence="9">The sequence shown here is derived from an EMBL/GenBank/DDBJ whole genome shotgun (WGS) entry which is preliminary data.</text>
</comment>
<dbReference type="PANTHER" id="PTHR30332:SF25">
    <property type="entry name" value="SECRETIN XPSD"/>
    <property type="match status" value="1"/>
</dbReference>
<dbReference type="Proteomes" id="UP001161391">
    <property type="component" value="Unassembled WGS sequence"/>
</dbReference>
<keyword evidence="5" id="KW-0813">Transport</keyword>
<name>A0ABQ5VAA9_9PROT</name>
<keyword evidence="10" id="KW-1185">Reference proteome</keyword>
<dbReference type="PANTHER" id="PTHR30332">
    <property type="entry name" value="PROBABLE GENERAL SECRETION PATHWAY PROTEIN D"/>
    <property type="match status" value="1"/>
</dbReference>
<evidence type="ECO:0000259" key="7">
    <source>
        <dbReference type="Pfam" id="PF00263"/>
    </source>
</evidence>
<dbReference type="EMBL" id="BSNK01000002">
    <property type="protein sequence ID" value="GLQ23980.1"/>
    <property type="molecule type" value="Genomic_DNA"/>
</dbReference>
<dbReference type="Pfam" id="PF00263">
    <property type="entry name" value="Secretin"/>
    <property type="match status" value="1"/>
</dbReference>
<evidence type="ECO:0000256" key="6">
    <source>
        <dbReference type="SAM" id="MobiDB-lite"/>
    </source>
</evidence>
<feature type="domain" description="Type II/III secretion system secretin-like" evidence="7">
    <location>
        <begin position="501"/>
        <end position="668"/>
    </location>
</feature>
<comment type="subcellular location">
    <subcellularLocation>
        <location evidence="5">Cell outer membrane</location>
    </subcellularLocation>
    <subcellularLocation>
        <location evidence="1">Membrane</location>
    </subcellularLocation>
</comment>
<feature type="region of interest" description="Disordered" evidence="6">
    <location>
        <begin position="691"/>
        <end position="721"/>
    </location>
</feature>
<feature type="compositionally biased region" description="Low complexity" evidence="6">
    <location>
        <begin position="374"/>
        <end position="387"/>
    </location>
</feature>
<dbReference type="InterPro" id="IPR038591">
    <property type="entry name" value="NolW-like_sf"/>
</dbReference>
<evidence type="ECO:0000256" key="3">
    <source>
        <dbReference type="ARBA" id="ARBA00023136"/>
    </source>
</evidence>
<accession>A0ABQ5VAA9</accession>
<evidence type="ECO:0000313" key="10">
    <source>
        <dbReference type="Proteomes" id="UP001161391"/>
    </source>
</evidence>
<gene>
    <name evidence="9" type="ORF">GCM10007853_18540</name>
</gene>
<proteinExistence type="inferred from homology"/>
<evidence type="ECO:0000313" key="9">
    <source>
        <dbReference type="EMBL" id="GLQ23980.1"/>
    </source>
</evidence>
<evidence type="ECO:0000259" key="8">
    <source>
        <dbReference type="Pfam" id="PF03958"/>
    </source>
</evidence>
<evidence type="ECO:0000256" key="5">
    <source>
        <dbReference type="RuleBase" id="RU004004"/>
    </source>
</evidence>
<keyword evidence="2" id="KW-0732">Signal</keyword>
<feature type="region of interest" description="Disordered" evidence="6">
    <location>
        <begin position="374"/>
        <end position="395"/>
    </location>
</feature>
<reference evidence="9" key="2">
    <citation type="submission" date="2023-01" db="EMBL/GenBank/DDBJ databases">
        <title>Draft genome sequence of Algimonas ampicilliniresistens strain NBRC 108219.</title>
        <authorList>
            <person name="Sun Q."/>
            <person name="Mori K."/>
        </authorList>
    </citation>
    <scope>NUCLEOTIDE SEQUENCE</scope>
    <source>
        <strain evidence="9">NBRC 108219</strain>
    </source>
</reference>
<evidence type="ECO:0000256" key="2">
    <source>
        <dbReference type="ARBA" id="ARBA00022729"/>
    </source>
</evidence>
<dbReference type="InterPro" id="IPR001775">
    <property type="entry name" value="GspD/PilQ"/>
</dbReference>
<dbReference type="InterPro" id="IPR005644">
    <property type="entry name" value="NolW-like"/>
</dbReference>
<keyword evidence="3" id="KW-0472">Membrane</keyword>
<evidence type="ECO:0000256" key="1">
    <source>
        <dbReference type="ARBA" id="ARBA00004370"/>
    </source>
</evidence>
<organism evidence="9 10">
    <name type="scientific">Algimonas ampicilliniresistens</name>
    <dbReference type="NCBI Taxonomy" id="1298735"/>
    <lineage>
        <taxon>Bacteria</taxon>
        <taxon>Pseudomonadati</taxon>
        <taxon>Pseudomonadota</taxon>
        <taxon>Alphaproteobacteria</taxon>
        <taxon>Maricaulales</taxon>
        <taxon>Robiginitomaculaceae</taxon>
        <taxon>Algimonas</taxon>
    </lineage>
</organism>
<dbReference type="InterPro" id="IPR004846">
    <property type="entry name" value="T2SS/T3SS_dom"/>
</dbReference>
<feature type="compositionally biased region" description="Polar residues" evidence="6">
    <location>
        <begin position="68"/>
        <end position="78"/>
    </location>
</feature>
<dbReference type="Gene3D" id="3.30.1370.120">
    <property type="match status" value="2"/>
</dbReference>
<protein>
    <submittedName>
        <fullName evidence="9">Type II secretion system protein</fullName>
    </submittedName>
</protein>
<dbReference type="InterPro" id="IPR050810">
    <property type="entry name" value="Bact_Secretion_Sys_Channel"/>
</dbReference>
<feature type="domain" description="NolW-like" evidence="8">
    <location>
        <begin position="198"/>
        <end position="256"/>
    </location>
</feature>
<reference evidence="9" key="1">
    <citation type="journal article" date="2014" name="Int. J. Syst. Evol. Microbiol.">
        <title>Complete genome of a new Firmicutes species belonging to the dominant human colonic microbiota ('Ruminococcus bicirculans') reveals two chromosomes and a selective capacity to utilize plant glucans.</title>
        <authorList>
            <consortium name="NISC Comparative Sequencing Program"/>
            <person name="Wegmann U."/>
            <person name="Louis P."/>
            <person name="Goesmann A."/>
            <person name="Henrissat B."/>
            <person name="Duncan S.H."/>
            <person name="Flint H.J."/>
        </authorList>
    </citation>
    <scope>NUCLEOTIDE SEQUENCE</scope>
    <source>
        <strain evidence="9">NBRC 108219</strain>
    </source>
</reference>
<dbReference type="PRINTS" id="PR01032">
    <property type="entry name" value="PHAGEIV"/>
</dbReference>
<sequence>MALSGCASLNLKPPTEKPKAPPITNLEGSAPLQYFSADSLSPEPDVYKPTTGDPTAYEPPQVRRDIPSLTTGVRSSKPSFKVERPRLDSTRLTVSLPQQSVPEFINSVYGEILGLGFVLGPGVIDLESIVAFRSANNVRKIDLFDSASAALRDYGVAIYYSDGQVRAVMEDELRQQAPRFIRSRARSSVPNGLRPVVQFVELYAISVDEIVGILKQAFTDADKLTILPNPSTNALTLTGLPREVDRALAIINELDELRFGGQQVATLKLENWEAEELATTVNSLLTTEGFSSTTSANVYRPITMRAIPFTNQLVIFAKTDELLDYAVESALRLENAANVDAESESARIYQALYYKAGDLITLISPLLGEGAGTAQPVPVQTSTTTTQNGSDDEESGLGPVQVGGFVADEQSNRIIFTASADRYAQLLSLLRQLDTPPPEVLIEVTIAEVTVTADTRSGVEFLMRQVGTKSYTVGTLGGLGLATGGLTGRYSDPDGNVNVGALSSGNQINVLSTPRVVAKSGASASIQVGTDVPVITSQTASDSLIGGNTDILQSVDYRKTGVLLEVSPTVLSADRIDIEISQEVSSAEENPNQGIASPIISSRTITSELTLQDGQSAILGGLIENRYTEGGSGVPFLKDIPIVGRFFSTETLNESDTVLLFMITPYILDTADDRARAVEALAASVNRSFNDTDEQSKTLMPRRTPVFVTPRNQSDSAADQP</sequence>